<evidence type="ECO:0000313" key="3">
    <source>
        <dbReference type="Proteomes" id="UP000008311"/>
    </source>
</evidence>
<name>B9THC1_RICCO</name>
<feature type="region of interest" description="Disordered" evidence="1">
    <location>
        <begin position="57"/>
        <end position="87"/>
    </location>
</feature>
<gene>
    <name evidence="2" type="ORF">RCOM_1953420</name>
</gene>
<dbReference type="AlphaFoldDB" id="B9THC1"/>
<reference evidence="3" key="1">
    <citation type="journal article" date="2010" name="Nat. Biotechnol.">
        <title>Draft genome sequence of the oilseed species Ricinus communis.</title>
        <authorList>
            <person name="Chan A.P."/>
            <person name="Crabtree J."/>
            <person name="Zhao Q."/>
            <person name="Lorenzi H."/>
            <person name="Orvis J."/>
            <person name="Puiu D."/>
            <person name="Melake-Berhan A."/>
            <person name="Jones K.M."/>
            <person name="Redman J."/>
            <person name="Chen G."/>
            <person name="Cahoon E.B."/>
            <person name="Gedil M."/>
            <person name="Stanke M."/>
            <person name="Haas B.J."/>
            <person name="Wortman J.R."/>
            <person name="Fraser-Liggett C.M."/>
            <person name="Ravel J."/>
            <person name="Rabinowicz P.D."/>
        </authorList>
    </citation>
    <scope>NUCLEOTIDE SEQUENCE [LARGE SCALE GENOMIC DNA]</scope>
    <source>
        <strain evidence="3">cv. Hale</strain>
    </source>
</reference>
<proteinExistence type="predicted"/>
<protein>
    <submittedName>
        <fullName evidence="2">Uncharacterized protein</fullName>
    </submittedName>
</protein>
<sequence length="87" mass="9543">MAAIHLWKIKPAVCGIVTHQVDLAVPVGITHFAAHQVLACHTAGIEQRQRRIFDHAAQGAPDVDDGKMLDERDQVGIPQDHRQTPPP</sequence>
<evidence type="ECO:0000313" key="2">
    <source>
        <dbReference type="EMBL" id="EEF24744.1"/>
    </source>
</evidence>
<evidence type="ECO:0000256" key="1">
    <source>
        <dbReference type="SAM" id="MobiDB-lite"/>
    </source>
</evidence>
<accession>B9THC1</accession>
<feature type="compositionally biased region" description="Basic and acidic residues" evidence="1">
    <location>
        <begin position="64"/>
        <end position="87"/>
    </location>
</feature>
<organism evidence="2 3">
    <name type="scientific">Ricinus communis</name>
    <name type="common">Castor bean</name>
    <dbReference type="NCBI Taxonomy" id="3988"/>
    <lineage>
        <taxon>Eukaryota</taxon>
        <taxon>Viridiplantae</taxon>
        <taxon>Streptophyta</taxon>
        <taxon>Embryophyta</taxon>
        <taxon>Tracheophyta</taxon>
        <taxon>Spermatophyta</taxon>
        <taxon>Magnoliopsida</taxon>
        <taxon>eudicotyledons</taxon>
        <taxon>Gunneridae</taxon>
        <taxon>Pentapetalae</taxon>
        <taxon>rosids</taxon>
        <taxon>fabids</taxon>
        <taxon>Malpighiales</taxon>
        <taxon>Euphorbiaceae</taxon>
        <taxon>Acalyphoideae</taxon>
        <taxon>Acalypheae</taxon>
        <taxon>Ricinus</taxon>
    </lineage>
</organism>
<keyword evidence="3" id="KW-1185">Reference proteome</keyword>
<dbReference type="InParanoid" id="B9THC1"/>
<dbReference type="EMBL" id="EQ981379">
    <property type="protein sequence ID" value="EEF24744.1"/>
    <property type="molecule type" value="Genomic_DNA"/>
</dbReference>
<dbReference type="Proteomes" id="UP000008311">
    <property type="component" value="Unassembled WGS sequence"/>
</dbReference>